<evidence type="ECO:0000256" key="1">
    <source>
        <dbReference type="ARBA" id="ARBA00004651"/>
    </source>
</evidence>
<comment type="similarity">
    <text evidence="2">Belongs to the G-protein coupled receptor 1 family.</text>
</comment>
<proteinExistence type="inferred from homology"/>
<gene>
    <name evidence="11" type="ORF">PECUL_23A006642</name>
</gene>
<dbReference type="GO" id="GO:0004930">
    <property type="term" value="F:G protein-coupled receptor activity"/>
    <property type="evidence" value="ECO:0007669"/>
    <property type="project" value="UniProtKB-KW"/>
</dbReference>
<evidence type="ECO:0000313" key="12">
    <source>
        <dbReference type="Proteomes" id="UP001295444"/>
    </source>
</evidence>
<evidence type="ECO:0000256" key="3">
    <source>
        <dbReference type="ARBA" id="ARBA00022475"/>
    </source>
</evidence>
<comment type="subcellular location">
    <subcellularLocation>
        <location evidence="1">Cell membrane</location>
        <topology evidence="1">Multi-pass membrane protein</topology>
    </subcellularLocation>
</comment>
<evidence type="ECO:0000256" key="5">
    <source>
        <dbReference type="ARBA" id="ARBA00022989"/>
    </source>
</evidence>
<dbReference type="GO" id="GO:0004984">
    <property type="term" value="F:olfactory receptor activity"/>
    <property type="evidence" value="ECO:0007669"/>
    <property type="project" value="InterPro"/>
</dbReference>
<keyword evidence="12" id="KW-1185">Reference proteome</keyword>
<sequence>PSTLSASDIDKEIAVIYTIVIPMLNPILYSLRNKEVKGSIEKIIMRKMLI</sequence>
<evidence type="ECO:0000256" key="8">
    <source>
        <dbReference type="ARBA" id="ARBA00023170"/>
    </source>
</evidence>
<evidence type="ECO:0000256" key="7">
    <source>
        <dbReference type="ARBA" id="ARBA00023136"/>
    </source>
</evidence>
<dbReference type="EMBL" id="OW240916">
    <property type="protein sequence ID" value="CAH2295240.1"/>
    <property type="molecule type" value="Genomic_DNA"/>
</dbReference>
<dbReference type="GO" id="GO:0005886">
    <property type="term" value="C:plasma membrane"/>
    <property type="evidence" value="ECO:0007669"/>
    <property type="project" value="UniProtKB-SubCell"/>
</dbReference>
<reference evidence="11" key="1">
    <citation type="submission" date="2022-03" db="EMBL/GenBank/DDBJ databases">
        <authorList>
            <person name="Alioto T."/>
            <person name="Alioto T."/>
            <person name="Gomez Garrido J."/>
        </authorList>
    </citation>
    <scope>NUCLEOTIDE SEQUENCE</scope>
</reference>
<dbReference type="AlphaFoldDB" id="A0AAD1WAD1"/>
<evidence type="ECO:0000256" key="6">
    <source>
        <dbReference type="ARBA" id="ARBA00023040"/>
    </source>
</evidence>
<accession>A0AAD1WAD1</accession>
<dbReference type="Gene3D" id="1.10.1220.70">
    <property type="match status" value="1"/>
</dbReference>
<dbReference type="PANTHER" id="PTHR48018">
    <property type="entry name" value="OLFACTORY RECEPTOR"/>
    <property type="match status" value="1"/>
</dbReference>
<name>A0AAD1WAD1_PELCU</name>
<organism evidence="11 12">
    <name type="scientific">Pelobates cultripes</name>
    <name type="common">Western spadefoot toad</name>
    <dbReference type="NCBI Taxonomy" id="61616"/>
    <lineage>
        <taxon>Eukaryota</taxon>
        <taxon>Metazoa</taxon>
        <taxon>Chordata</taxon>
        <taxon>Craniata</taxon>
        <taxon>Vertebrata</taxon>
        <taxon>Euteleostomi</taxon>
        <taxon>Amphibia</taxon>
        <taxon>Batrachia</taxon>
        <taxon>Anura</taxon>
        <taxon>Pelobatoidea</taxon>
        <taxon>Pelobatidae</taxon>
        <taxon>Pelobates</taxon>
    </lineage>
</organism>
<dbReference type="SUPFAM" id="SSF81321">
    <property type="entry name" value="Family A G protein-coupled receptor-like"/>
    <property type="match status" value="1"/>
</dbReference>
<dbReference type="Proteomes" id="UP001295444">
    <property type="component" value="Chromosome 05"/>
</dbReference>
<keyword evidence="7 10" id="KW-0472">Membrane</keyword>
<keyword evidence="8 11" id="KW-0675">Receptor</keyword>
<keyword evidence="4 10" id="KW-0812">Transmembrane</keyword>
<feature type="transmembrane region" description="Helical" evidence="10">
    <location>
        <begin position="13"/>
        <end position="31"/>
    </location>
</feature>
<evidence type="ECO:0000256" key="2">
    <source>
        <dbReference type="ARBA" id="ARBA00010663"/>
    </source>
</evidence>
<feature type="non-terminal residue" evidence="11">
    <location>
        <position position="1"/>
    </location>
</feature>
<keyword evidence="5 10" id="KW-1133">Transmembrane helix</keyword>
<keyword evidence="6" id="KW-0297">G-protein coupled receptor</keyword>
<dbReference type="InterPro" id="IPR000725">
    <property type="entry name" value="Olfact_rcpt"/>
</dbReference>
<dbReference type="FunFam" id="1.10.1220.70:FF:000001">
    <property type="entry name" value="Olfactory receptor"/>
    <property type="match status" value="1"/>
</dbReference>
<evidence type="ECO:0000313" key="11">
    <source>
        <dbReference type="EMBL" id="CAH2295240.1"/>
    </source>
</evidence>
<keyword evidence="9" id="KW-0807">Transducer</keyword>
<dbReference type="Pfam" id="PF13853">
    <property type="entry name" value="7tm_4"/>
    <property type="match status" value="1"/>
</dbReference>
<evidence type="ECO:0000256" key="9">
    <source>
        <dbReference type="ARBA" id="ARBA00023224"/>
    </source>
</evidence>
<evidence type="ECO:0000256" key="4">
    <source>
        <dbReference type="ARBA" id="ARBA00022692"/>
    </source>
</evidence>
<keyword evidence="3" id="KW-1003">Cell membrane</keyword>
<evidence type="ECO:0000256" key="10">
    <source>
        <dbReference type="SAM" id="Phobius"/>
    </source>
</evidence>
<protein>
    <submittedName>
        <fullName evidence="11">Olfactory receptor 5B3-like</fullName>
    </submittedName>
</protein>